<dbReference type="InterPro" id="IPR000092">
    <property type="entry name" value="Polyprenyl_synt"/>
</dbReference>
<comment type="similarity">
    <text evidence="2">Belongs to the FPP/GGPP synthase family.</text>
</comment>
<comment type="cofactor">
    <cofactor evidence="1">
        <name>Mg(2+)</name>
        <dbReference type="ChEBI" id="CHEBI:18420"/>
    </cofactor>
</comment>
<evidence type="ECO:0000256" key="3">
    <source>
        <dbReference type="ARBA" id="ARBA00022723"/>
    </source>
</evidence>
<dbReference type="Proteomes" id="UP000326396">
    <property type="component" value="Linkage Group LG16"/>
</dbReference>
<gene>
    <name evidence="5" type="ORF">E3N88_15605</name>
</gene>
<dbReference type="GO" id="GO:0005737">
    <property type="term" value="C:cytoplasm"/>
    <property type="evidence" value="ECO:0007669"/>
    <property type="project" value="UniProtKB-ARBA"/>
</dbReference>
<keyword evidence="4" id="KW-0460">Magnesium</keyword>
<dbReference type="SUPFAM" id="SSF48576">
    <property type="entry name" value="Terpenoid synthases"/>
    <property type="match status" value="1"/>
</dbReference>
<reference evidence="5 6" key="1">
    <citation type="submission" date="2019-05" db="EMBL/GenBank/DDBJ databases">
        <title>Mikania micrantha, genome provides insights into the molecular mechanism of rapid growth.</title>
        <authorList>
            <person name="Liu B."/>
        </authorList>
    </citation>
    <scope>NUCLEOTIDE SEQUENCE [LARGE SCALE GENOMIC DNA]</scope>
    <source>
        <strain evidence="5">NLD-2019</strain>
        <tissue evidence="5">Leaf</tissue>
    </source>
</reference>
<evidence type="ECO:0000256" key="1">
    <source>
        <dbReference type="ARBA" id="ARBA00001946"/>
    </source>
</evidence>
<evidence type="ECO:0000256" key="2">
    <source>
        <dbReference type="ARBA" id="ARBA00006706"/>
    </source>
</evidence>
<dbReference type="InterPro" id="IPR008949">
    <property type="entry name" value="Isoprenoid_synthase_dom_sf"/>
</dbReference>
<proteinExistence type="inferred from homology"/>
<dbReference type="PROSITE" id="PS00444">
    <property type="entry name" value="POLYPRENYL_SYNTHASE_2"/>
    <property type="match status" value="1"/>
</dbReference>
<dbReference type="AlphaFoldDB" id="A0A5N6NZ32"/>
<dbReference type="GO" id="GO:0008299">
    <property type="term" value="P:isoprenoid biosynthetic process"/>
    <property type="evidence" value="ECO:0007669"/>
    <property type="project" value="InterPro"/>
</dbReference>
<dbReference type="PANTHER" id="PTHR43281:SF28">
    <property type="entry name" value="GERANYLGERANYL PYROPHOSPHATE SYNTHASE, CHLOROPLASTIC-LIKE"/>
    <property type="match status" value="1"/>
</dbReference>
<sequence length="223" mass="24696">MSGGDFFKDILEISIVKEQQIVGENEIQKSSFNFKKYMTEKANLVNKALDEAISMRDPPMIHYALLTSGKILCIAACELVGGNKSIAMHAACAVEKLKKFVRCIGLLFQMVDDISDVTKPSEELGKTARKDRKVDKMTYPKLLGLEESRQFVEKLLVEAKQAAAGGVSVAHDMSLLATQAVPLSTNPISMKKVEATKERRVTFFASHSAVALSDYRSFHCFEI</sequence>
<dbReference type="GO" id="GO:0046872">
    <property type="term" value="F:metal ion binding"/>
    <property type="evidence" value="ECO:0007669"/>
    <property type="project" value="UniProtKB-KW"/>
</dbReference>
<dbReference type="OrthoDB" id="6921389at2759"/>
<keyword evidence="3" id="KW-0479">Metal-binding</keyword>
<evidence type="ECO:0000313" key="5">
    <source>
        <dbReference type="EMBL" id="KAD5507902.1"/>
    </source>
</evidence>
<dbReference type="Pfam" id="PF00348">
    <property type="entry name" value="polyprenyl_synt"/>
    <property type="match status" value="1"/>
</dbReference>
<dbReference type="InterPro" id="IPR033749">
    <property type="entry name" value="Polyprenyl_synt_CS"/>
</dbReference>
<evidence type="ECO:0000313" key="6">
    <source>
        <dbReference type="Proteomes" id="UP000326396"/>
    </source>
</evidence>
<keyword evidence="6" id="KW-1185">Reference proteome</keyword>
<protein>
    <submittedName>
        <fullName evidence="5">Uncharacterized protein</fullName>
    </submittedName>
</protein>
<dbReference type="Gene3D" id="1.10.600.10">
    <property type="entry name" value="Farnesyl Diphosphate Synthase"/>
    <property type="match status" value="2"/>
</dbReference>
<dbReference type="EMBL" id="SZYD01000008">
    <property type="protein sequence ID" value="KAD5507902.1"/>
    <property type="molecule type" value="Genomic_DNA"/>
</dbReference>
<accession>A0A5N6NZ32</accession>
<comment type="caution">
    <text evidence="5">The sequence shown here is derived from an EMBL/GenBank/DDBJ whole genome shotgun (WGS) entry which is preliminary data.</text>
</comment>
<evidence type="ECO:0000256" key="4">
    <source>
        <dbReference type="ARBA" id="ARBA00022842"/>
    </source>
</evidence>
<dbReference type="PANTHER" id="PTHR43281">
    <property type="entry name" value="FARNESYL DIPHOSPHATE SYNTHASE"/>
    <property type="match status" value="1"/>
</dbReference>
<name>A0A5N6NZ32_9ASTR</name>
<dbReference type="GO" id="GO:0004311">
    <property type="term" value="F:geranylgeranyl diphosphate synthase activity"/>
    <property type="evidence" value="ECO:0007669"/>
    <property type="project" value="TreeGrafter"/>
</dbReference>
<organism evidence="5 6">
    <name type="scientific">Mikania micrantha</name>
    <name type="common">bitter vine</name>
    <dbReference type="NCBI Taxonomy" id="192012"/>
    <lineage>
        <taxon>Eukaryota</taxon>
        <taxon>Viridiplantae</taxon>
        <taxon>Streptophyta</taxon>
        <taxon>Embryophyta</taxon>
        <taxon>Tracheophyta</taxon>
        <taxon>Spermatophyta</taxon>
        <taxon>Magnoliopsida</taxon>
        <taxon>eudicotyledons</taxon>
        <taxon>Gunneridae</taxon>
        <taxon>Pentapetalae</taxon>
        <taxon>asterids</taxon>
        <taxon>campanulids</taxon>
        <taxon>Asterales</taxon>
        <taxon>Asteraceae</taxon>
        <taxon>Asteroideae</taxon>
        <taxon>Heliantheae alliance</taxon>
        <taxon>Eupatorieae</taxon>
        <taxon>Mikania</taxon>
    </lineage>
</organism>